<proteinExistence type="predicted"/>
<name>A0A919NBS4_9ACTN</name>
<accession>A0A919NBS4</accession>
<dbReference type="EMBL" id="BOMW01000061">
    <property type="protein sequence ID" value="GIF08269.1"/>
    <property type="molecule type" value="Genomic_DNA"/>
</dbReference>
<evidence type="ECO:0000313" key="2">
    <source>
        <dbReference type="Proteomes" id="UP000629619"/>
    </source>
</evidence>
<organism evidence="1 2">
    <name type="scientific">Actinoplanes siamensis</name>
    <dbReference type="NCBI Taxonomy" id="1223317"/>
    <lineage>
        <taxon>Bacteria</taxon>
        <taxon>Bacillati</taxon>
        <taxon>Actinomycetota</taxon>
        <taxon>Actinomycetes</taxon>
        <taxon>Micromonosporales</taxon>
        <taxon>Micromonosporaceae</taxon>
        <taxon>Actinoplanes</taxon>
    </lineage>
</organism>
<protein>
    <submittedName>
        <fullName evidence="1">Uncharacterized protein</fullName>
    </submittedName>
</protein>
<keyword evidence="2" id="KW-1185">Reference proteome</keyword>
<dbReference type="RefSeq" id="WP_203683637.1">
    <property type="nucleotide sequence ID" value="NZ_BOMW01000061.1"/>
</dbReference>
<dbReference type="AlphaFoldDB" id="A0A919NBS4"/>
<gene>
    <name evidence="1" type="ORF">Asi03nite_58070</name>
</gene>
<reference evidence="1" key="1">
    <citation type="submission" date="2021-01" db="EMBL/GenBank/DDBJ databases">
        <title>Whole genome shotgun sequence of Actinoplanes siamensis NBRC 109076.</title>
        <authorList>
            <person name="Komaki H."/>
            <person name="Tamura T."/>
        </authorList>
    </citation>
    <scope>NUCLEOTIDE SEQUENCE</scope>
    <source>
        <strain evidence="1">NBRC 109076</strain>
    </source>
</reference>
<sequence length="55" mass="6110">MLPSAFVFLALAFNCLGAGSYLYRSARREIQPLLGFSMAAVVTLRRHRAAADRRP</sequence>
<dbReference type="Proteomes" id="UP000629619">
    <property type="component" value="Unassembled WGS sequence"/>
</dbReference>
<evidence type="ECO:0000313" key="1">
    <source>
        <dbReference type="EMBL" id="GIF08269.1"/>
    </source>
</evidence>
<comment type="caution">
    <text evidence="1">The sequence shown here is derived from an EMBL/GenBank/DDBJ whole genome shotgun (WGS) entry which is preliminary data.</text>
</comment>